<dbReference type="InterPro" id="IPR041569">
    <property type="entry name" value="AAA_lid_3"/>
</dbReference>
<keyword evidence="7" id="KW-1185">Reference proteome</keyword>
<dbReference type="InterPro" id="IPR051701">
    <property type="entry name" value="Mito_OM_Translocase_MSP1"/>
</dbReference>
<evidence type="ECO:0000313" key="6">
    <source>
        <dbReference type="EMBL" id="KPA36451.1"/>
    </source>
</evidence>
<reference evidence="6 7" key="1">
    <citation type="submission" date="2015-04" db="EMBL/GenBank/DDBJ databases">
        <title>The draft genome sequence of Fusarium langsethiae, a T-2/HT-2 mycotoxin producer.</title>
        <authorList>
            <person name="Lysoe E."/>
            <person name="Divon H.H."/>
            <person name="Terzi V."/>
            <person name="Orru L."/>
            <person name="Lamontanara A."/>
            <person name="Kolseth A.-K."/>
            <person name="Frandsen R.J."/>
            <person name="Nielsen K."/>
            <person name="Thrane U."/>
        </authorList>
    </citation>
    <scope>NUCLEOTIDE SEQUENCE [LARGE SCALE GENOMIC DNA]</scope>
    <source>
        <strain evidence="6 7">Fl201059</strain>
    </source>
</reference>
<proteinExistence type="predicted"/>
<dbReference type="Gene3D" id="1.10.8.60">
    <property type="match status" value="1"/>
</dbReference>
<dbReference type="Pfam" id="PF00004">
    <property type="entry name" value="AAA"/>
    <property type="match status" value="1"/>
</dbReference>
<dbReference type="SUPFAM" id="SSF52540">
    <property type="entry name" value="P-loop containing nucleoside triphosphate hydrolases"/>
    <property type="match status" value="1"/>
</dbReference>
<evidence type="ECO:0000256" key="3">
    <source>
        <dbReference type="ARBA" id="ARBA00022787"/>
    </source>
</evidence>
<evidence type="ECO:0000256" key="1">
    <source>
        <dbReference type="ARBA" id="ARBA00004572"/>
    </source>
</evidence>
<accession>A0A0N0DBC2</accession>
<dbReference type="GO" id="GO:0005524">
    <property type="term" value="F:ATP binding"/>
    <property type="evidence" value="ECO:0007669"/>
    <property type="project" value="UniProtKB-KW"/>
</dbReference>
<dbReference type="GO" id="GO:0005741">
    <property type="term" value="C:mitochondrial outer membrane"/>
    <property type="evidence" value="ECO:0007669"/>
    <property type="project" value="UniProtKB-SubCell"/>
</dbReference>
<keyword evidence="4" id="KW-0067">ATP-binding</keyword>
<comment type="caution">
    <text evidence="6">The sequence shown here is derived from an EMBL/GenBank/DDBJ whole genome shotgun (WGS) entry which is preliminary data.</text>
</comment>
<gene>
    <name evidence="6" type="ORF">FLAG1_10783</name>
</gene>
<dbReference type="PANTHER" id="PTHR45644:SF56">
    <property type="entry name" value="AAA ATPASE, PUTATIVE (AFU_ORTHOLOGUE AFUA_2G12920)-RELATED"/>
    <property type="match status" value="1"/>
</dbReference>
<sequence>MSSFSPLSVVFPWTRRPVSPTRIPEWFLASNVKTVEELDSTDLEIELGIRDGDVQNDEQGQTQLDPLLEPTVLCANQGRTHSRPPLTPTDTREAIKKENIKRNECRYPIYQDILSELFDIANQALHHDSQSRERRSQSSALLLRTPVPGCMYYMQAVIENLARKLCADLVSFNYEDIADISVDFSLQDDTSSHESINLEQLPSYYFGVDSSDDEDEANSARSRKSLSTVIDSVTKKKGTTPVEKGRKKKETSPQATLVHVSNACTFLRGQKTMRILKLLREQIQERRLKKNRILLVVTEYERKNPGYSERWEITTLSKQILVDESSIIDLIPASKKITLARRETSHILEANIRSLNRALRQRLPQYREHASLAPTSSWHSEIADHIPKKLQEAVLPQIMLERAAQQIAGKSIVDMKELINCVIHPERIKVTLDDVVLDPEVKSSMKELLRLSKFRSKHVSEKLLQKMQIKGALLYGPPGTGKTHLARALAKDMDMNFMAVTSATVESKYVGETEKLIKAMFTLCSELSPCILFIDEADSLFSKRKSDDKNWIRSRINQFLSEMDGLSTSQDGPFVLVATNKPTELDEAFLRRLPHRIEFKLPSEPERRQILAIILEGTDLDPEIDISTLAKATEGFSGSDLQSLCVQAVLFFSIDEKDKSDMTDPTYGTGLKAHHFLKALKSTFRTVSDQSKIEIDEFTQAFGTLNLAGFEERKVYPSIYEKL</sequence>
<keyword evidence="3" id="KW-0472">Membrane</keyword>
<keyword evidence="2" id="KW-0547">Nucleotide-binding</keyword>
<evidence type="ECO:0000256" key="4">
    <source>
        <dbReference type="ARBA" id="ARBA00022840"/>
    </source>
</evidence>
<dbReference type="Gene3D" id="3.40.50.300">
    <property type="entry name" value="P-loop containing nucleotide triphosphate hydrolases"/>
    <property type="match status" value="1"/>
</dbReference>
<name>A0A0N0DBC2_FUSLA</name>
<dbReference type="InterPro" id="IPR003959">
    <property type="entry name" value="ATPase_AAA_core"/>
</dbReference>
<evidence type="ECO:0000256" key="2">
    <source>
        <dbReference type="ARBA" id="ARBA00022741"/>
    </source>
</evidence>
<dbReference type="Proteomes" id="UP000037904">
    <property type="component" value="Unassembled WGS sequence"/>
</dbReference>
<feature type="domain" description="AAA+ ATPase" evidence="5">
    <location>
        <begin position="468"/>
        <end position="603"/>
    </location>
</feature>
<dbReference type="PANTHER" id="PTHR45644">
    <property type="entry name" value="AAA ATPASE, PUTATIVE (AFU_ORTHOLOGUE AFUA_2G12920)-RELATED-RELATED"/>
    <property type="match status" value="1"/>
</dbReference>
<evidence type="ECO:0000313" key="7">
    <source>
        <dbReference type="Proteomes" id="UP000037904"/>
    </source>
</evidence>
<dbReference type="EMBL" id="JXCE01000637">
    <property type="protein sequence ID" value="KPA36451.1"/>
    <property type="molecule type" value="Genomic_DNA"/>
</dbReference>
<keyword evidence="3" id="KW-0496">Mitochondrion</keyword>
<comment type="subcellular location">
    <subcellularLocation>
        <location evidence="1">Mitochondrion outer membrane</location>
        <topology evidence="1">Single-pass membrane protein</topology>
    </subcellularLocation>
</comment>
<protein>
    <submittedName>
        <fullName evidence="6">Atpase family aaa protein 1</fullName>
    </submittedName>
</protein>
<dbReference type="SMART" id="SM00382">
    <property type="entry name" value="AAA"/>
    <property type="match status" value="1"/>
</dbReference>
<dbReference type="AlphaFoldDB" id="A0A0N0DBC2"/>
<dbReference type="OrthoDB" id="5104276at2759"/>
<dbReference type="InterPro" id="IPR003593">
    <property type="entry name" value="AAA+_ATPase"/>
</dbReference>
<dbReference type="GO" id="GO:0016887">
    <property type="term" value="F:ATP hydrolysis activity"/>
    <property type="evidence" value="ECO:0007669"/>
    <property type="project" value="InterPro"/>
</dbReference>
<keyword evidence="3" id="KW-1000">Mitochondrion outer membrane</keyword>
<evidence type="ECO:0000259" key="5">
    <source>
        <dbReference type="SMART" id="SM00382"/>
    </source>
</evidence>
<organism evidence="6 7">
    <name type="scientific">Fusarium langsethiae</name>
    <dbReference type="NCBI Taxonomy" id="179993"/>
    <lineage>
        <taxon>Eukaryota</taxon>
        <taxon>Fungi</taxon>
        <taxon>Dikarya</taxon>
        <taxon>Ascomycota</taxon>
        <taxon>Pezizomycotina</taxon>
        <taxon>Sordariomycetes</taxon>
        <taxon>Hypocreomycetidae</taxon>
        <taxon>Hypocreales</taxon>
        <taxon>Nectriaceae</taxon>
        <taxon>Fusarium</taxon>
    </lineage>
</organism>
<dbReference type="InterPro" id="IPR027417">
    <property type="entry name" value="P-loop_NTPase"/>
</dbReference>
<dbReference type="Pfam" id="PF17862">
    <property type="entry name" value="AAA_lid_3"/>
    <property type="match status" value="1"/>
</dbReference>